<gene>
    <name evidence="1" type="ORF">Pth03_00910</name>
</gene>
<keyword evidence="2" id="KW-1185">Reference proteome</keyword>
<dbReference type="Proteomes" id="UP000605992">
    <property type="component" value="Unassembled WGS sequence"/>
</dbReference>
<comment type="caution">
    <text evidence="1">The sequence shown here is derived from an EMBL/GenBank/DDBJ whole genome shotgun (WGS) entry which is preliminary data.</text>
</comment>
<evidence type="ECO:0000313" key="2">
    <source>
        <dbReference type="Proteomes" id="UP000605992"/>
    </source>
</evidence>
<name>A0A8J3UXK7_9ACTN</name>
<accession>A0A8J3UXK7</accession>
<proteinExistence type="predicted"/>
<dbReference type="EMBL" id="BOOR01000003">
    <property type="protein sequence ID" value="GII51702.1"/>
    <property type="molecule type" value="Genomic_DNA"/>
</dbReference>
<sequence>MATGTAEGEGTDTFKILCLTIQSHQYPRAEFTDISPYVDMNHLGRGNRSGWDDTP</sequence>
<organism evidence="1 2">
    <name type="scientific">Planotetraspora thailandica</name>
    <dbReference type="NCBI Taxonomy" id="487172"/>
    <lineage>
        <taxon>Bacteria</taxon>
        <taxon>Bacillati</taxon>
        <taxon>Actinomycetota</taxon>
        <taxon>Actinomycetes</taxon>
        <taxon>Streptosporangiales</taxon>
        <taxon>Streptosporangiaceae</taxon>
        <taxon>Planotetraspora</taxon>
    </lineage>
</organism>
<reference evidence="1" key="1">
    <citation type="submission" date="2021-01" db="EMBL/GenBank/DDBJ databases">
        <title>Whole genome shotgun sequence of Planotetraspora thailandica NBRC 104271.</title>
        <authorList>
            <person name="Komaki H."/>
            <person name="Tamura T."/>
        </authorList>
    </citation>
    <scope>NUCLEOTIDE SEQUENCE</scope>
    <source>
        <strain evidence="1">NBRC 104271</strain>
    </source>
</reference>
<dbReference type="AlphaFoldDB" id="A0A8J3UXK7"/>
<evidence type="ECO:0000313" key="1">
    <source>
        <dbReference type="EMBL" id="GII51702.1"/>
    </source>
</evidence>
<protein>
    <submittedName>
        <fullName evidence="1">Uncharacterized protein</fullName>
    </submittedName>
</protein>